<dbReference type="SUPFAM" id="SSF56601">
    <property type="entry name" value="beta-lactamase/transpeptidase-like"/>
    <property type="match status" value="1"/>
</dbReference>
<dbReference type="GO" id="GO:0016787">
    <property type="term" value="F:hydrolase activity"/>
    <property type="evidence" value="ECO:0007669"/>
    <property type="project" value="UniProtKB-KW"/>
</dbReference>
<dbReference type="EMBL" id="NKHF01000040">
    <property type="protein sequence ID" value="PCK32105.1"/>
    <property type="molecule type" value="Genomic_DNA"/>
</dbReference>
<name>A0A2A5JRR1_PSEO7</name>
<dbReference type="Gene3D" id="3.40.710.10">
    <property type="entry name" value="DD-peptidase/beta-lactamase superfamily"/>
    <property type="match status" value="1"/>
</dbReference>
<dbReference type="GO" id="GO:0016020">
    <property type="term" value="C:membrane"/>
    <property type="evidence" value="ECO:0007669"/>
    <property type="project" value="UniProtKB-SubCell"/>
</dbReference>
<dbReference type="PANTHER" id="PTHR46825:SF11">
    <property type="entry name" value="PENICILLIN-BINDING PROTEIN 4"/>
    <property type="match status" value="1"/>
</dbReference>
<evidence type="ECO:0000259" key="3">
    <source>
        <dbReference type="Pfam" id="PF00144"/>
    </source>
</evidence>
<gene>
    <name evidence="4" type="ORF">CEX98_08985</name>
</gene>
<comment type="subcellular location">
    <subcellularLocation>
        <location evidence="1">Membrane</location>
    </subcellularLocation>
</comment>
<organism evidence="4 5">
    <name type="scientific">Pseudoalteromonas piscicida</name>
    <dbReference type="NCBI Taxonomy" id="43662"/>
    <lineage>
        <taxon>Bacteria</taxon>
        <taxon>Pseudomonadati</taxon>
        <taxon>Pseudomonadota</taxon>
        <taxon>Gammaproteobacteria</taxon>
        <taxon>Alteromonadales</taxon>
        <taxon>Pseudoalteromonadaceae</taxon>
        <taxon>Pseudoalteromonas</taxon>
    </lineage>
</organism>
<dbReference type="PROSITE" id="PS51257">
    <property type="entry name" value="PROKAR_LIPOPROTEIN"/>
    <property type="match status" value="1"/>
</dbReference>
<dbReference type="Proteomes" id="UP000228621">
    <property type="component" value="Unassembled WGS sequence"/>
</dbReference>
<accession>A0A2A5JRR1</accession>
<dbReference type="InterPro" id="IPR001466">
    <property type="entry name" value="Beta-lactam-related"/>
</dbReference>
<evidence type="ECO:0000313" key="5">
    <source>
        <dbReference type="Proteomes" id="UP000228621"/>
    </source>
</evidence>
<keyword evidence="4" id="KW-0378">Hydrolase</keyword>
<evidence type="ECO:0000256" key="1">
    <source>
        <dbReference type="ARBA" id="ARBA00004370"/>
    </source>
</evidence>
<reference evidence="5" key="1">
    <citation type="journal article" date="2019" name="Genome Announc.">
        <title>Draft Genome Sequence of Pseudoalteromonas piscicida Strain 36Y ROTHPW, an Hypersaline Seawater Isolate from the South Coast of Sonora, Mexico.</title>
        <authorList>
            <person name="Sanchez-Diaz R."/>
            <person name="Molina-Garza Z.J."/>
            <person name="Cruz-Suarez L.E."/>
            <person name="Selvin J."/>
            <person name="Kiran G.S."/>
            <person name="Ibarra-Gamez J.C."/>
            <person name="Gomez-Gil B."/>
            <person name="Galaviz-Silva L."/>
        </authorList>
    </citation>
    <scope>NUCLEOTIDE SEQUENCE [LARGE SCALE GENOMIC DNA]</scope>
    <source>
        <strain evidence="5">36Y_RITHPW</strain>
    </source>
</reference>
<keyword evidence="2" id="KW-0472">Membrane</keyword>
<protein>
    <submittedName>
        <fullName evidence="4">Serine hydrolase</fullName>
    </submittedName>
</protein>
<dbReference type="PANTHER" id="PTHR46825">
    <property type="entry name" value="D-ALANYL-D-ALANINE-CARBOXYPEPTIDASE/ENDOPEPTIDASE AMPH"/>
    <property type="match status" value="1"/>
</dbReference>
<keyword evidence="5" id="KW-1185">Reference proteome</keyword>
<comment type="caution">
    <text evidence="4">The sequence shown here is derived from an EMBL/GenBank/DDBJ whole genome shotgun (WGS) entry which is preliminary data.</text>
</comment>
<sequence length="398" mass="43782">MFVRNYVLVIAKLLLVLVLLLGSACNSNGSKVASAIESKQAKVVKTATSYGKSGDLQLHQQLEFIRREFNVPALGGFIVQGDKLVELDVSGLRISTGTTVVTKLDYWSIGSFTKTMTATLAAKLVEQGLIRFDSRVIDVFSELSGKINPEFESTTLSELLSMTAGLTRDLDSMYTGKWHRDRRSIIAQRYAWTKELLRTHREVPVGTYLYSNAGFVVAGHMLERVSGMSWETLVATEIFTPLGMGKALFGPANKVNAQNQPNGHQMRQGKWHPISPADKVDLPAVVGPAGLVSATLGDLSRYLRAYLAGARGETNLISASSYQQLLTPVTPKYGLGWILSPEHSRFHHNGFTGTFYLDNLILPEKNLAVLAVTNCDTKNAKLAVEKAMEVMLKRFEAR</sequence>
<dbReference type="RefSeq" id="WP_099641745.1">
    <property type="nucleotide sequence ID" value="NZ_NKHF01000040.1"/>
</dbReference>
<dbReference type="InterPro" id="IPR012338">
    <property type="entry name" value="Beta-lactam/transpept-like"/>
</dbReference>
<dbReference type="AlphaFoldDB" id="A0A2A5JRR1"/>
<proteinExistence type="predicted"/>
<dbReference type="Pfam" id="PF00144">
    <property type="entry name" value="Beta-lactamase"/>
    <property type="match status" value="1"/>
</dbReference>
<dbReference type="InterPro" id="IPR050491">
    <property type="entry name" value="AmpC-like"/>
</dbReference>
<feature type="domain" description="Beta-lactamase-related" evidence="3">
    <location>
        <begin position="97"/>
        <end position="381"/>
    </location>
</feature>
<evidence type="ECO:0000256" key="2">
    <source>
        <dbReference type="ARBA" id="ARBA00023136"/>
    </source>
</evidence>
<dbReference type="OrthoDB" id="9799367at2"/>
<evidence type="ECO:0000313" key="4">
    <source>
        <dbReference type="EMBL" id="PCK32105.1"/>
    </source>
</evidence>